<proteinExistence type="predicted"/>
<evidence type="ECO:0000313" key="4">
    <source>
        <dbReference type="Proteomes" id="UP001141650"/>
    </source>
</evidence>
<evidence type="ECO:0000313" key="2">
    <source>
        <dbReference type="EMBL" id="OQZ90776.1"/>
    </source>
</evidence>
<name>A0AA41XPT3_9MYCO</name>
<protein>
    <submittedName>
        <fullName evidence="1">Uncharacterized protein</fullName>
    </submittedName>
</protein>
<dbReference type="Proteomes" id="UP000192319">
    <property type="component" value="Unassembled WGS sequence"/>
</dbReference>
<evidence type="ECO:0000313" key="1">
    <source>
        <dbReference type="EMBL" id="MCV7379578.1"/>
    </source>
</evidence>
<organism evidence="1 4">
    <name type="scientific">Mycobacterium alsense</name>
    <dbReference type="NCBI Taxonomy" id="324058"/>
    <lineage>
        <taxon>Bacteria</taxon>
        <taxon>Bacillati</taxon>
        <taxon>Actinomycetota</taxon>
        <taxon>Actinomycetes</taxon>
        <taxon>Mycobacteriales</taxon>
        <taxon>Mycobacteriaceae</taxon>
        <taxon>Mycobacterium</taxon>
    </lineage>
</organism>
<dbReference type="EMBL" id="JACKVH010000012">
    <property type="protein sequence ID" value="MCV7379578.1"/>
    <property type="molecule type" value="Genomic_DNA"/>
</dbReference>
<dbReference type="Proteomes" id="UP001141650">
    <property type="component" value="Unassembled WGS sequence"/>
</dbReference>
<sequence>MPNDTGYDVSHDIRPELIDLKNAECERVLELVAVKGGRCAGCGATDFVVGHALYLGFLFLNEDDDAFMVALTCRNPDCPMPRSGIVLPAKDFLTEYEDVPVADIAYRARAQQASGTWGGPGRR</sequence>
<comment type="caution">
    <text evidence="1">The sequence shown here is derived from an EMBL/GenBank/DDBJ whole genome shotgun (WGS) entry which is preliminary data.</text>
</comment>
<keyword evidence="3" id="KW-1185">Reference proteome</keyword>
<dbReference type="AlphaFoldDB" id="A0AA41XPT3"/>
<dbReference type="RefSeq" id="WP_083138084.1">
    <property type="nucleotide sequence ID" value="NZ_JACKVH010000012.1"/>
</dbReference>
<gene>
    <name evidence="2" type="ORF">BST11_11455</name>
    <name evidence="1" type="ORF">H7K38_13070</name>
</gene>
<reference evidence="1" key="2">
    <citation type="submission" date="2020-07" db="EMBL/GenBank/DDBJ databases">
        <authorList>
            <person name="Pettersson B.M.F."/>
            <person name="Behra P.R.K."/>
            <person name="Ramesh M."/>
            <person name="Das S."/>
            <person name="Dasgupta S."/>
            <person name="Kirsebom L.A."/>
        </authorList>
    </citation>
    <scope>NUCLEOTIDE SEQUENCE</scope>
    <source>
        <strain evidence="1">CCUG 55640</strain>
    </source>
</reference>
<dbReference type="EMBL" id="MVHD01000015">
    <property type="protein sequence ID" value="OQZ90776.1"/>
    <property type="molecule type" value="Genomic_DNA"/>
</dbReference>
<reference evidence="1" key="3">
    <citation type="journal article" date="2022" name="BMC Genomics">
        <title>Comparative genome analysis of mycobacteria focusing on tRNA and non-coding RNA.</title>
        <authorList>
            <person name="Behra P.R.K."/>
            <person name="Pettersson B.M.F."/>
            <person name="Ramesh M."/>
            <person name="Das S."/>
            <person name="Dasgupta S."/>
            <person name="Kirsebom L.A."/>
        </authorList>
    </citation>
    <scope>NUCLEOTIDE SEQUENCE</scope>
    <source>
        <strain evidence="1">CCUG 55640</strain>
    </source>
</reference>
<reference evidence="2 3" key="1">
    <citation type="submission" date="2017-02" db="EMBL/GenBank/DDBJ databases">
        <title>The new phylogeny of genus Mycobacterium.</title>
        <authorList>
            <person name="Tortoli E."/>
            <person name="Trovato A."/>
            <person name="Cirillo D.M."/>
        </authorList>
    </citation>
    <scope>NUCLEOTIDE SEQUENCE [LARGE SCALE GENOMIC DNA]</scope>
    <source>
        <strain evidence="2 3">DSM 45230</strain>
    </source>
</reference>
<accession>A0AA41XPT3</accession>
<evidence type="ECO:0000313" key="3">
    <source>
        <dbReference type="Proteomes" id="UP000192319"/>
    </source>
</evidence>